<feature type="compositionally biased region" description="Basic and acidic residues" evidence="20">
    <location>
        <begin position="950"/>
        <end position="969"/>
    </location>
</feature>
<dbReference type="GO" id="GO:0005789">
    <property type="term" value="C:endoplasmic reticulum membrane"/>
    <property type="evidence" value="ECO:0007669"/>
    <property type="project" value="UniProtKB-SubCell"/>
</dbReference>
<protein>
    <recommendedName>
        <fullName evidence="6 19">Autophagy-related protein 9</fullName>
    </recommendedName>
</protein>
<feature type="region of interest" description="Disordered" evidence="20">
    <location>
        <begin position="941"/>
        <end position="980"/>
    </location>
</feature>
<feature type="compositionally biased region" description="Polar residues" evidence="20">
    <location>
        <begin position="88"/>
        <end position="102"/>
    </location>
</feature>
<reference evidence="21 22" key="1">
    <citation type="submission" date="2017-06" db="EMBL/GenBank/DDBJ databases">
        <title>Global population genomics of the pathogenic fungus Cryptococcus neoformans var. grubii.</title>
        <authorList>
            <person name="Cuomo C."/>
            <person name="Litvintseva A."/>
            <person name="Chen Y."/>
            <person name="Young S."/>
            <person name="Zeng Q."/>
            <person name="Chapman S."/>
            <person name="Gujja S."/>
            <person name="Saif S."/>
            <person name="Birren B."/>
        </authorList>
    </citation>
    <scope>NUCLEOTIDE SEQUENCE [LARGE SCALE GENOMIC DNA]</scope>
    <source>
        <strain evidence="21 22">Tu259-1</strain>
    </source>
</reference>
<evidence type="ECO:0000256" key="6">
    <source>
        <dbReference type="ARBA" id="ARBA00018074"/>
    </source>
</evidence>
<dbReference type="GO" id="GO:0000139">
    <property type="term" value="C:Golgi membrane"/>
    <property type="evidence" value="ECO:0007669"/>
    <property type="project" value="UniProtKB-SubCell"/>
</dbReference>
<feature type="compositionally biased region" description="Low complexity" evidence="20">
    <location>
        <begin position="71"/>
        <end position="87"/>
    </location>
</feature>
<sequence length="996" mass="110713">MPTHNSHSQPSSEDEGPPQSIIFGDHKLPEHPPTANNPLPQTTNPFILESDRPHRQPHQSAIYSPGPFRGPSTSRSPSHSRSQSTSPANSPGPSTISALASQSGVTASAGLGTTGADTAATGSKPTFREVPVPLSPTELSRQTSKSPAKSPRMGKGEGYLDPTILSVASGSRDPGKGKGRTRKKGGHKYHSLHVQDEEEEEPHESDALKTPGKVGLNAYEKALWKWVNVDDLDGFLQEVYEYYKGKGIYCIVLARVLNLLTTFFVIAFSTFLISCIDYTKLFSSISTAEAVGRLEDVLISQCITKGSFAHTLFLIILSAFFIFQVASFAMSVPRLLDMYRFYTHLLGVPDADIQTLPWPEIVRLIGDIRKHNPVTSLSNGQATALADMVGNDAKAPAKKLDAHDIANRILRQENYLIALFNKDLLDLRVRIPVPHVLTAFIPSSILILSADPPLPSLQSEPERKFLSFGANHLTKALEWNLRFCLLGYLFDRRGQVRKEFVREKRRKDLVQGLRRRFIFMGILNAIFAPFIILYLLIYSFFRYFEEYHKNPSSIGSRQYTPYAQWKFREFNELPHLFERRLDRSYETAKEYVDQFPKERTALVMRFVAFIAGSFAAVLLVASLIDPDLFLHFEITPHRTVLFYLGVFGSVLAISRGMVPQENMVFDPEASLNEVVRWTHYLPIEWRGHLHSQMVHQEFSKLFALKIMIFFSELLSVILTPFILFFSLPPCAAAIIDFFREFTVHVDGVGYVCSFAVFDFARYGNVDANQPETGLEGATGPDGGTAAGGFAAGKPSRQIARRTTSPSPSRLKQKDWRSNENKMEQSFLHFKATHPDWQPSDPSSSLFLDRLMGTGGRNRHGGGPVSAATGAISGSIYGGGGGGGGGGRGLGIDGSVMAEMEEERLRAKRQSYERAWAKSSHLHRPDISHSHPLRHPHSAASEIIEEEEGGEGDKGDDSIDGWSKRVKTDGETDDEEEHERLWKDEGVVGLLQQVLGR</sequence>
<organism evidence="21 22">
    <name type="scientific">Cryptococcus neoformans Tu259-1</name>
    <dbReference type="NCBI Taxonomy" id="1230072"/>
    <lineage>
        <taxon>Eukaryota</taxon>
        <taxon>Fungi</taxon>
        <taxon>Dikarya</taxon>
        <taxon>Basidiomycota</taxon>
        <taxon>Agaricomycotina</taxon>
        <taxon>Tremellomycetes</taxon>
        <taxon>Tremellales</taxon>
        <taxon>Cryptococcaceae</taxon>
        <taxon>Cryptococcus</taxon>
        <taxon>Cryptococcus neoformans species complex</taxon>
    </lineage>
</organism>
<feature type="compositionally biased region" description="Basic residues" evidence="20">
    <location>
        <begin position="177"/>
        <end position="191"/>
    </location>
</feature>
<name>A0A854QB88_CRYNE</name>
<keyword evidence="12 19" id="KW-0445">Lipid transport</keyword>
<feature type="compositionally biased region" description="Polar residues" evidence="20">
    <location>
        <begin position="34"/>
        <end position="45"/>
    </location>
</feature>
<dbReference type="EMBL" id="AMKT01000040">
    <property type="protein sequence ID" value="OXG22348.1"/>
    <property type="molecule type" value="Genomic_DNA"/>
</dbReference>
<evidence type="ECO:0000256" key="5">
    <source>
        <dbReference type="ARBA" id="ARBA00006185"/>
    </source>
</evidence>
<dbReference type="AlphaFoldDB" id="A0A854QB88"/>
<accession>A0A854QB88</accession>
<dbReference type="GO" id="GO:0034497">
    <property type="term" value="P:protein localization to phagophore assembly site"/>
    <property type="evidence" value="ECO:0007669"/>
    <property type="project" value="TreeGrafter"/>
</dbReference>
<evidence type="ECO:0000256" key="12">
    <source>
        <dbReference type="ARBA" id="ARBA00023055"/>
    </source>
</evidence>
<evidence type="ECO:0000256" key="18">
    <source>
        <dbReference type="ARBA" id="ARBA00024631"/>
    </source>
</evidence>
<dbReference type="GO" id="GO:0034727">
    <property type="term" value="P:piecemeal microautophagy of the nucleus"/>
    <property type="evidence" value="ECO:0007669"/>
    <property type="project" value="TreeGrafter"/>
</dbReference>
<evidence type="ECO:0000256" key="16">
    <source>
        <dbReference type="ARBA" id="ARBA00024615"/>
    </source>
</evidence>
<keyword evidence="14" id="KW-0968">Cytoplasmic vesicle</keyword>
<feature type="compositionally biased region" description="Gly residues" evidence="20">
    <location>
        <begin position="779"/>
        <end position="790"/>
    </location>
</feature>
<evidence type="ECO:0000256" key="3">
    <source>
        <dbReference type="ARBA" id="ARBA00004511"/>
    </source>
</evidence>
<evidence type="ECO:0000256" key="13">
    <source>
        <dbReference type="ARBA" id="ARBA00023136"/>
    </source>
</evidence>
<keyword evidence="9 19" id="KW-1133">Transmembrane helix</keyword>
<feature type="compositionally biased region" description="Polar residues" evidence="20">
    <location>
        <begin position="137"/>
        <end position="147"/>
    </location>
</feature>
<gene>
    <name evidence="21" type="ORF">C361_03007</name>
</gene>
<dbReference type="GO" id="GO:0006869">
    <property type="term" value="P:lipid transport"/>
    <property type="evidence" value="ECO:0007669"/>
    <property type="project" value="UniProtKB-KW"/>
</dbReference>
<dbReference type="GO" id="GO:0000422">
    <property type="term" value="P:autophagy of mitochondrion"/>
    <property type="evidence" value="ECO:0007669"/>
    <property type="project" value="TreeGrafter"/>
</dbReference>
<proteinExistence type="inferred from homology"/>
<dbReference type="InterPro" id="IPR007241">
    <property type="entry name" value="Autophagy-rel_prot_9"/>
</dbReference>
<feature type="region of interest" description="Disordered" evidence="20">
    <location>
        <begin position="771"/>
        <end position="815"/>
    </location>
</feature>
<feature type="compositionally biased region" description="Low complexity" evidence="20">
    <location>
        <begin position="103"/>
        <end position="123"/>
    </location>
</feature>
<evidence type="ECO:0000256" key="11">
    <source>
        <dbReference type="ARBA" id="ARBA00023034"/>
    </source>
</evidence>
<feature type="compositionally biased region" description="Polar residues" evidence="20">
    <location>
        <begin position="1"/>
        <end position="11"/>
    </location>
</feature>
<evidence type="ECO:0000256" key="8">
    <source>
        <dbReference type="ARBA" id="ARBA00022692"/>
    </source>
</evidence>
<comment type="function">
    <text evidence="19">Phospholipid scramblase involved in autophagy. Cycles between the preautophagosomal structure/phagophore assembly site (PAS) and the cytoplasmic vesicle pool and supplies membrane for the growing autophagosome. Lipid scramblase activity plays a key role in preautophagosomal structure/phagophore assembly by distributing the phospholipids that arrive through ATG2 from the cytoplasmic to the luminal leaflet of the bilayer, thereby driving autophagosomal membrane expansion.</text>
</comment>
<dbReference type="GO" id="GO:0061709">
    <property type="term" value="P:reticulophagy"/>
    <property type="evidence" value="ECO:0007669"/>
    <property type="project" value="TreeGrafter"/>
</dbReference>
<keyword evidence="7 19" id="KW-0813">Transport</keyword>
<evidence type="ECO:0000256" key="9">
    <source>
        <dbReference type="ARBA" id="ARBA00022989"/>
    </source>
</evidence>
<feature type="transmembrane region" description="Helical" evidence="19">
    <location>
        <begin position="602"/>
        <end position="624"/>
    </location>
</feature>
<dbReference type="Proteomes" id="UP000199727">
    <property type="component" value="Unassembled WGS sequence"/>
</dbReference>
<evidence type="ECO:0000313" key="22">
    <source>
        <dbReference type="Proteomes" id="UP000199727"/>
    </source>
</evidence>
<evidence type="ECO:0000256" key="15">
    <source>
        <dbReference type="ARBA" id="ARBA00024479"/>
    </source>
</evidence>
<evidence type="ECO:0000256" key="4">
    <source>
        <dbReference type="ARBA" id="ARBA00004653"/>
    </source>
</evidence>
<comment type="similarity">
    <text evidence="5 19">Belongs to the ATG9 family.</text>
</comment>
<feature type="transmembrane region" description="Helical" evidence="19">
    <location>
        <begin position="702"/>
        <end position="727"/>
    </location>
</feature>
<dbReference type="GO" id="GO:0005776">
    <property type="term" value="C:autophagosome"/>
    <property type="evidence" value="ECO:0007669"/>
    <property type="project" value="TreeGrafter"/>
</dbReference>
<evidence type="ECO:0000256" key="7">
    <source>
        <dbReference type="ARBA" id="ARBA00022448"/>
    </source>
</evidence>
<evidence type="ECO:0000256" key="2">
    <source>
        <dbReference type="ARBA" id="ARBA00004477"/>
    </source>
</evidence>
<evidence type="ECO:0000256" key="20">
    <source>
        <dbReference type="SAM" id="MobiDB-lite"/>
    </source>
</evidence>
<keyword evidence="10 19" id="KW-0072">Autophagy</keyword>
<feature type="compositionally biased region" description="Polar residues" evidence="20">
    <location>
        <begin position="800"/>
        <end position="809"/>
    </location>
</feature>
<dbReference type="GO" id="GO:0034045">
    <property type="term" value="C:phagophore assembly site membrane"/>
    <property type="evidence" value="ECO:0007669"/>
    <property type="project" value="UniProtKB-SubCell"/>
</dbReference>
<comment type="catalytic activity">
    <reaction evidence="18">
        <text>a 1,2-diacyl-sn-glycero-3-phosphocholine(in) = a 1,2-diacyl-sn-glycero-3-phosphocholine(out)</text>
        <dbReference type="Rhea" id="RHEA:38571"/>
        <dbReference type="ChEBI" id="CHEBI:57643"/>
    </reaction>
</comment>
<evidence type="ECO:0000256" key="10">
    <source>
        <dbReference type="ARBA" id="ARBA00023006"/>
    </source>
</evidence>
<evidence type="ECO:0000256" key="17">
    <source>
        <dbReference type="ARBA" id="ARBA00024621"/>
    </source>
</evidence>
<dbReference type="PANTHER" id="PTHR13038">
    <property type="entry name" value="APG9 AUTOPHAGY 9"/>
    <property type="match status" value="1"/>
</dbReference>
<comment type="caution">
    <text evidence="21">The sequence shown here is derived from an EMBL/GenBank/DDBJ whole genome shotgun (WGS) entry which is preliminary data.</text>
</comment>
<feature type="region of interest" description="Disordered" evidence="20">
    <location>
        <begin position="1"/>
        <end position="209"/>
    </location>
</feature>
<comment type="subcellular location">
    <subcellularLocation>
        <location evidence="1">Cytoplasmic vesicle membrane</location>
        <topology evidence="1">Multi-pass membrane protein</topology>
    </subcellularLocation>
    <subcellularLocation>
        <location evidence="2">Endoplasmic reticulum membrane</location>
        <topology evidence="2">Multi-pass membrane protein</topology>
    </subcellularLocation>
    <subcellularLocation>
        <location evidence="4">Golgi apparatus membrane</location>
        <topology evidence="4">Multi-pass membrane protein</topology>
    </subcellularLocation>
    <subcellularLocation>
        <location evidence="3 19">Preautophagosomal structure membrane</location>
        <topology evidence="3 19">Multi-pass membrane protein</topology>
    </subcellularLocation>
</comment>
<evidence type="ECO:0000256" key="14">
    <source>
        <dbReference type="ARBA" id="ARBA00023329"/>
    </source>
</evidence>
<keyword evidence="13 19" id="KW-0472">Membrane</keyword>
<dbReference type="GO" id="GO:0030659">
    <property type="term" value="C:cytoplasmic vesicle membrane"/>
    <property type="evidence" value="ECO:0007669"/>
    <property type="project" value="UniProtKB-SubCell"/>
</dbReference>
<dbReference type="OrthoDB" id="2020634at2759"/>
<keyword evidence="8 19" id="KW-0812">Transmembrane</keyword>
<evidence type="ECO:0000313" key="21">
    <source>
        <dbReference type="EMBL" id="OXG22348.1"/>
    </source>
</evidence>
<evidence type="ECO:0000256" key="1">
    <source>
        <dbReference type="ARBA" id="ARBA00004439"/>
    </source>
</evidence>
<feature type="transmembrane region" description="Helical" evidence="19">
    <location>
        <begin position="308"/>
        <end position="330"/>
    </location>
</feature>
<comment type="catalytic activity">
    <reaction evidence="17">
        <text>a 1,2-diacyl-sn-glycero-3-phospho-(1D-myo-inositol-3-phosphate)(in) = a 1,2-diacyl-sn-glycero-3-phospho-(1D-myo-inositol-3-phosphate)(out)</text>
        <dbReference type="Rhea" id="RHEA:67920"/>
        <dbReference type="ChEBI" id="CHEBI:58088"/>
    </reaction>
</comment>
<keyword evidence="11" id="KW-0333">Golgi apparatus</keyword>
<dbReference type="PANTHER" id="PTHR13038:SF10">
    <property type="entry name" value="AUTOPHAGY-RELATED PROTEIN 9"/>
    <property type="match status" value="1"/>
</dbReference>
<dbReference type="Pfam" id="PF04109">
    <property type="entry name" value="ATG9"/>
    <property type="match status" value="1"/>
</dbReference>
<feature type="transmembrane region" description="Helical" evidence="19">
    <location>
        <begin position="252"/>
        <end position="273"/>
    </location>
</feature>
<feature type="transmembrane region" description="Helical" evidence="19">
    <location>
        <begin position="517"/>
        <end position="541"/>
    </location>
</feature>
<evidence type="ECO:0000256" key="19">
    <source>
        <dbReference type="RuleBase" id="RU364027"/>
    </source>
</evidence>
<comment type="catalytic activity">
    <reaction evidence="16">
        <text>a 1,2-diacyl-sn-glycero-3-phosphoethanolamine(in) = a 1,2-diacyl-sn-glycero-3-phosphoethanolamine(out)</text>
        <dbReference type="Rhea" id="RHEA:38895"/>
        <dbReference type="ChEBI" id="CHEBI:64612"/>
    </reaction>
</comment>
<comment type="catalytic activity">
    <reaction evidence="15">
        <text>a 1,2-diacyl-sn-glycero-3-phospho-L-serine(in) = a 1,2-diacyl-sn-glycero-3-phospho-L-serine(out)</text>
        <dbReference type="Rhea" id="RHEA:38663"/>
        <dbReference type="ChEBI" id="CHEBI:57262"/>
    </reaction>
</comment>
<feature type="transmembrane region" description="Helical" evidence="19">
    <location>
        <begin position="640"/>
        <end position="658"/>
    </location>
</feature>